<dbReference type="GeneID" id="20817004"/>
<dbReference type="AlphaFoldDB" id="W4FQV0"/>
<organism evidence="1">
    <name type="scientific">Aphanomyces astaci</name>
    <name type="common">Crayfish plague agent</name>
    <dbReference type="NCBI Taxonomy" id="112090"/>
    <lineage>
        <taxon>Eukaryota</taxon>
        <taxon>Sar</taxon>
        <taxon>Stramenopiles</taxon>
        <taxon>Oomycota</taxon>
        <taxon>Saprolegniomycetes</taxon>
        <taxon>Saprolegniales</taxon>
        <taxon>Verrucalvaceae</taxon>
        <taxon>Aphanomyces</taxon>
    </lineage>
</organism>
<dbReference type="VEuPathDB" id="FungiDB:H257_15008"/>
<name>W4FQV0_APHAT</name>
<evidence type="ECO:0000313" key="1">
    <source>
        <dbReference type="EMBL" id="ETV69179.1"/>
    </source>
</evidence>
<proteinExistence type="predicted"/>
<accession>W4FQV0</accession>
<protein>
    <submittedName>
        <fullName evidence="1">Uncharacterized protein</fullName>
    </submittedName>
</protein>
<gene>
    <name evidence="1" type="ORF">H257_15008</name>
</gene>
<reference evidence="1" key="1">
    <citation type="submission" date="2013-12" db="EMBL/GenBank/DDBJ databases">
        <title>The Genome Sequence of Aphanomyces astaci APO3.</title>
        <authorList>
            <consortium name="The Broad Institute Genomics Platform"/>
            <person name="Russ C."/>
            <person name="Tyler B."/>
            <person name="van West P."/>
            <person name="Dieguez-Uribeondo J."/>
            <person name="Young S.K."/>
            <person name="Zeng Q."/>
            <person name="Gargeya S."/>
            <person name="Fitzgerald M."/>
            <person name="Abouelleil A."/>
            <person name="Alvarado L."/>
            <person name="Chapman S.B."/>
            <person name="Gainer-Dewar J."/>
            <person name="Goldberg J."/>
            <person name="Griggs A."/>
            <person name="Gujja S."/>
            <person name="Hansen M."/>
            <person name="Howarth C."/>
            <person name="Imamovic A."/>
            <person name="Ireland A."/>
            <person name="Larimer J."/>
            <person name="McCowan C."/>
            <person name="Murphy C."/>
            <person name="Pearson M."/>
            <person name="Poon T.W."/>
            <person name="Priest M."/>
            <person name="Roberts A."/>
            <person name="Saif S."/>
            <person name="Shea T."/>
            <person name="Sykes S."/>
            <person name="Wortman J."/>
            <person name="Nusbaum C."/>
            <person name="Birren B."/>
        </authorList>
    </citation>
    <scope>NUCLEOTIDE SEQUENCE [LARGE SCALE GENOMIC DNA]</scope>
    <source>
        <strain evidence="1">APO3</strain>
    </source>
</reference>
<dbReference type="EMBL" id="KI913178">
    <property type="protein sequence ID" value="ETV69179.1"/>
    <property type="molecule type" value="Genomic_DNA"/>
</dbReference>
<dbReference type="RefSeq" id="XP_009841281.1">
    <property type="nucleotide sequence ID" value="XM_009842979.1"/>
</dbReference>
<sequence length="152" mass="16838">MASTFDGAVEVDANNARRPSRMHIASSREARFEFAAMVNQAPRKRKDVSSSKKSEVIQQLHHFLVNGKLVGGAFTRTAEMLDIERRSVAYIWDTFCTRGTLTFNKCAKVGPKPKYSPDDVRNLVRDVPMDQRSTTRDISAATGLSMGTLAAT</sequence>